<feature type="domain" description="4Fe-4S ferredoxin-type" evidence="2">
    <location>
        <begin position="5"/>
        <end position="34"/>
    </location>
</feature>
<feature type="region of interest" description="Disordered" evidence="1">
    <location>
        <begin position="90"/>
        <end position="110"/>
    </location>
</feature>
<dbReference type="AlphaFoldDB" id="A0A0F9MLT8"/>
<dbReference type="InterPro" id="IPR052911">
    <property type="entry name" value="Corrinoid_activation_enz"/>
</dbReference>
<dbReference type="SUPFAM" id="SSF54862">
    <property type="entry name" value="4Fe-4S ferredoxins"/>
    <property type="match status" value="1"/>
</dbReference>
<reference evidence="3" key="1">
    <citation type="journal article" date="2015" name="Nature">
        <title>Complex archaea that bridge the gap between prokaryotes and eukaryotes.</title>
        <authorList>
            <person name="Spang A."/>
            <person name="Saw J.H."/>
            <person name="Jorgensen S.L."/>
            <person name="Zaremba-Niedzwiedzka K."/>
            <person name="Martijn J."/>
            <person name="Lind A.E."/>
            <person name="van Eijk R."/>
            <person name="Schleper C."/>
            <person name="Guy L."/>
            <person name="Ettema T.J."/>
        </authorList>
    </citation>
    <scope>NUCLEOTIDE SEQUENCE</scope>
</reference>
<dbReference type="PROSITE" id="PS51379">
    <property type="entry name" value="4FE4S_FER_2"/>
    <property type="match status" value="2"/>
</dbReference>
<comment type="caution">
    <text evidence="3">The sequence shown here is derived from an EMBL/GenBank/DDBJ whole genome shotgun (WGS) entry which is preliminary data.</text>
</comment>
<dbReference type="PANTHER" id="PTHR42895:SF1">
    <property type="entry name" value="IRON-SULFUR CLUSTER PROTEIN"/>
    <property type="match status" value="1"/>
</dbReference>
<accession>A0A0F9MLT8</accession>
<sequence>MIKRKIIEIDRDKCNGCGLCTEACAEGALVMDEENKAVLAKEIYCDGMGVCLDVCPTDALKIIEKESEEYDSDATYEHVVKARGKEAAEHVHGIDKEEMSEGKKEKPLAPDLPMGCPGSMARDIQRNPVSSVNNTAASAETAQSGLSELSQWPIQLHLVSPYAPYFKESDLLIAADCTAFALGSFHSNLLKGKKIIIACPKLDDTTGYVEKIAEILKNNTIFSLTVAIMTVPCCAGLYNIVEKAVELSGAKINIKKTVIGLDGEVNS</sequence>
<gene>
    <name evidence="3" type="ORF">LCGC14_1074660</name>
</gene>
<proteinExistence type="predicted"/>
<feature type="domain" description="4Fe-4S ferredoxin-type" evidence="2">
    <location>
        <begin position="35"/>
        <end position="65"/>
    </location>
</feature>
<dbReference type="EMBL" id="LAZR01004657">
    <property type="protein sequence ID" value="KKN06694.1"/>
    <property type="molecule type" value="Genomic_DNA"/>
</dbReference>
<dbReference type="Pfam" id="PF12838">
    <property type="entry name" value="Fer4_7"/>
    <property type="match status" value="1"/>
</dbReference>
<evidence type="ECO:0000313" key="3">
    <source>
        <dbReference type="EMBL" id="KKN06694.1"/>
    </source>
</evidence>
<evidence type="ECO:0000259" key="2">
    <source>
        <dbReference type="PROSITE" id="PS51379"/>
    </source>
</evidence>
<dbReference type="PANTHER" id="PTHR42895">
    <property type="entry name" value="IRON-SULFUR CLUSTER-BINDING PROTEIN-RELATED"/>
    <property type="match status" value="1"/>
</dbReference>
<evidence type="ECO:0000256" key="1">
    <source>
        <dbReference type="SAM" id="MobiDB-lite"/>
    </source>
</evidence>
<name>A0A0F9MLT8_9ZZZZ</name>
<protein>
    <recommendedName>
        <fullName evidence="2">4Fe-4S ferredoxin-type domain-containing protein</fullName>
    </recommendedName>
</protein>
<organism evidence="3">
    <name type="scientific">marine sediment metagenome</name>
    <dbReference type="NCBI Taxonomy" id="412755"/>
    <lineage>
        <taxon>unclassified sequences</taxon>
        <taxon>metagenomes</taxon>
        <taxon>ecological metagenomes</taxon>
    </lineage>
</organism>
<feature type="compositionally biased region" description="Basic and acidic residues" evidence="1">
    <location>
        <begin position="90"/>
        <end position="108"/>
    </location>
</feature>
<dbReference type="InterPro" id="IPR017896">
    <property type="entry name" value="4Fe4S_Fe-S-bd"/>
</dbReference>
<dbReference type="Gene3D" id="3.30.70.20">
    <property type="match status" value="1"/>
</dbReference>